<dbReference type="PROSITE" id="PS50109">
    <property type="entry name" value="HIS_KIN"/>
    <property type="match status" value="1"/>
</dbReference>
<feature type="domain" description="PAC" evidence="8">
    <location>
        <begin position="93"/>
        <end position="145"/>
    </location>
</feature>
<evidence type="ECO:0000259" key="7">
    <source>
        <dbReference type="PROSITE" id="PS50112"/>
    </source>
</evidence>
<feature type="domain" description="Histidine kinase" evidence="5">
    <location>
        <begin position="158"/>
        <end position="382"/>
    </location>
</feature>
<dbReference type="CDD" id="cd18161">
    <property type="entry name" value="REC_hyHK_blue-like"/>
    <property type="match status" value="1"/>
</dbReference>
<dbReference type="InterPro" id="IPR005467">
    <property type="entry name" value="His_kinase_dom"/>
</dbReference>
<dbReference type="InterPro" id="IPR000014">
    <property type="entry name" value="PAS"/>
</dbReference>
<keyword evidence="10" id="KW-1185">Reference proteome</keyword>
<sequence>MTGEDTDRKPAAEELRQSEERFRLLVQSVTDYAIYMLDPDGRVSSWNPGAERFKGYSPDEIMGEHFSRFYTDEDREAGVPRTALETAEREGRFEAEGWRVRKDGTRFWASVIIDPIRDESGNLAGFAKVTRDLTEKRAIEEQLRQAQKMEAVGQLTGGLAHDFNNLLTGISGSLEMMQIRMAQGRTAEFDRYFMAAQGAVKRAAALTHRLLAFSRRQTLDPQPTNANRLINGLEELVRRTMGPDIEVEVVGASGLWPILVDPNQLENAVLNLCINARDAMPSGGKLTIETANRWLDERAARIQDLPVGQYVSVCVTDTGTGMTPEVAAKAFDPFFTTKPLGEGTGLGLSMIYGFARQSGGQVRIYTELGQGTTMCLYLPRHDEEESAEEDVLVVTSPEHTGEGEVVLVIDDEPTIRMLIAEVLAESGYAVIEAPDGPAGLRVLESNAKIDLLITDVGLPGGMNGRQVADAARVHRPDLKVLFITGFAENALIGRGRLERGMHVLTKPFQMDVIASRIREIIEQ</sequence>
<reference evidence="9 10" key="1">
    <citation type="submission" date="2015-04" db="EMBL/GenBank/DDBJ databases">
        <title>Whole genome shotgun sequence of Sphingomonas changbaiensis NBRC 104936.</title>
        <authorList>
            <person name="Katano-Makiyama Y."/>
            <person name="Hosoyama A."/>
            <person name="Hashimoto M."/>
            <person name="Noguchi M."/>
            <person name="Tsuchikane K."/>
            <person name="Ohji S."/>
            <person name="Yamazoe A."/>
            <person name="Ichikawa N."/>
            <person name="Kimura A."/>
            <person name="Fujita N."/>
        </authorList>
    </citation>
    <scope>NUCLEOTIDE SEQUENCE [LARGE SCALE GENOMIC DNA]</scope>
    <source>
        <strain evidence="9 10">NBRC 104936</strain>
    </source>
</reference>
<dbReference type="InterPro" id="IPR004358">
    <property type="entry name" value="Sig_transdc_His_kin-like_C"/>
</dbReference>
<dbReference type="EC" id="2.7.13.3" evidence="2"/>
<dbReference type="PRINTS" id="PR00344">
    <property type="entry name" value="BCTRLSENSOR"/>
</dbReference>
<dbReference type="EMBL" id="BBWU01000053">
    <property type="protein sequence ID" value="GAO40978.1"/>
    <property type="molecule type" value="Genomic_DNA"/>
</dbReference>
<evidence type="ECO:0000256" key="2">
    <source>
        <dbReference type="ARBA" id="ARBA00012438"/>
    </source>
</evidence>
<dbReference type="InterPro" id="IPR035965">
    <property type="entry name" value="PAS-like_dom_sf"/>
</dbReference>
<evidence type="ECO:0000313" key="10">
    <source>
        <dbReference type="Proteomes" id="UP000033202"/>
    </source>
</evidence>
<dbReference type="PANTHER" id="PTHR43065">
    <property type="entry name" value="SENSOR HISTIDINE KINASE"/>
    <property type="match status" value="1"/>
</dbReference>
<dbReference type="PANTHER" id="PTHR43065:SF49">
    <property type="entry name" value="HISTIDINE KINASE"/>
    <property type="match status" value="1"/>
</dbReference>
<feature type="domain" description="PAS" evidence="7">
    <location>
        <begin position="18"/>
        <end position="76"/>
    </location>
</feature>
<accession>A0A0E9MU28</accession>
<dbReference type="Pfam" id="PF13426">
    <property type="entry name" value="PAS_9"/>
    <property type="match status" value="1"/>
</dbReference>
<dbReference type="Gene3D" id="3.40.50.2300">
    <property type="match status" value="1"/>
</dbReference>
<dbReference type="Gene3D" id="3.30.565.10">
    <property type="entry name" value="Histidine kinase-like ATPase, C-terminal domain"/>
    <property type="match status" value="1"/>
</dbReference>
<dbReference type="CDD" id="cd16919">
    <property type="entry name" value="HATPase_CckA-like"/>
    <property type="match status" value="1"/>
</dbReference>
<dbReference type="Pfam" id="PF02518">
    <property type="entry name" value="HATPase_c"/>
    <property type="match status" value="1"/>
</dbReference>
<evidence type="ECO:0000256" key="1">
    <source>
        <dbReference type="ARBA" id="ARBA00000085"/>
    </source>
</evidence>
<dbReference type="InterPro" id="IPR001789">
    <property type="entry name" value="Sig_transdc_resp-reg_receiver"/>
</dbReference>
<dbReference type="Pfam" id="PF00072">
    <property type="entry name" value="Response_reg"/>
    <property type="match status" value="1"/>
</dbReference>
<evidence type="ECO:0000259" key="6">
    <source>
        <dbReference type="PROSITE" id="PS50110"/>
    </source>
</evidence>
<protein>
    <recommendedName>
        <fullName evidence="2">histidine kinase</fullName>
        <ecNumber evidence="2">2.7.13.3</ecNumber>
    </recommendedName>
</protein>
<dbReference type="SMART" id="SM00387">
    <property type="entry name" value="HATPase_c"/>
    <property type="match status" value="1"/>
</dbReference>
<organism evidence="9 10">
    <name type="scientific">Sphingomonas changbaiensis NBRC 104936</name>
    <dbReference type="NCBI Taxonomy" id="1219043"/>
    <lineage>
        <taxon>Bacteria</taxon>
        <taxon>Pseudomonadati</taxon>
        <taxon>Pseudomonadota</taxon>
        <taxon>Alphaproteobacteria</taxon>
        <taxon>Sphingomonadales</taxon>
        <taxon>Sphingomonadaceae</taxon>
        <taxon>Sphingomonas</taxon>
    </lineage>
</organism>
<dbReference type="GO" id="GO:0000155">
    <property type="term" value="F:phosphorelay sensor kinase activity"/>
    <property type="evidence" value="ECO:0007669"/>
    <property type="project" value="InterPro"/>
</dbReference>
<dbReference type="SUPFAM" id="SSF55874">
    <property type="entry name" value="ATPase domain of HSP90 chaperone/DNA topoisomerase II/histidine kinase"/>
    <property type="match status" value="1"/>
</dbReference>
<dbReference type="Pfam" id="PF00512">
    <property type="entry name" value="HisKA"/>
    <property type="match status" value="1"/>
</dbReference>
<evidence type="ECO:0000256" key="4">
    <source>
        <dbReference type="PROSITE-ProRule" id="PRU00169"/>
    </source>
</evidence>
<name>A0A0E9MU28_9SPHN</name>
<evidence type="ECO:0000259" key="8">
    <source>
        <dbReference type="PROSITE" id="PS50113"/>
    </source>
</evidence>
<dbReference type="SUPFAM" id="SSF55785">
    <property type="entry name" value="PYP-like sensor domain (PAS domain)"/>
    <property type="match status" value="1"/>
</dbReference>
<dbReference type="InterPro" id="IPR003594">
    <property type="entry name" value="HATPase_dom"/>
</dbReference>
<dbReference type="Proteomes" id="UP000033202">
    <property type="component" value="Unassembled WGS sequence"/>
</dbReference>
<dbReference type="InterPro" id="IPR011006">
    <property type="entry name" value="CheY-like_superfamily"/>
</dbReference>
<feature type="domain" description="Response regulatory" evidence="6">
    <location>
        <begin position="405"/>
        <end position="521"/>
    </location>
</feature>
<dbReference type="PROSITE" id="PS50113">
    <property type="entry name" value="PAC"/>
    <property type="match status" value="1"/>
</dbReference>
<evidence type="ECO:0000259" key="5">
    <source>
        <dbReference type="PROSITE" id="PS50109"/>
    </source>
</evidence>
<dbReference type="CDD" id="cd00082">
    <property type="entry name" value="HisKA"/>
    <property type="match status" value="1"/>
</dbReference>
<evidence type="ECO:0000313" key="9">
    <source>
        <dbReference type="EMBL" id="GAO40978.1"/>
    </source>
</evidence>
<dbReference type="SUPFAM" id="SSF52172">
    <property type="entry name" value="CheY-like"/>
    <property type="match status" value="1"/>
</dbReference>
<dbReference type="InterPro" id="IPR036097">
    <property type="entry name" value="HisK_dim/P_sf"/>
</dbReference>
<dbReference type="PROSITE" id="PS50112">
    <property type="entry name" value="PAS"/>
    <property type="match status" value="1"/>
</dbReference>
<dbReference type="NCBIfam" id="TIGR00229">
    <property type="entry name" value="sensory_box"/>
    <property type="match status" value="1"/>
</dbReference>
<gene>
    <name evidence="9" type="ORF">SCH01S_53_00500</name>
</gene>
<dbReference type="Gene3D" id="1.10.287.130">
    <property type="match status" value="1"/>
</dbReference>
<proteinExistence type="predicted"/>
<dbReference type="Gene3D" id="3.30.450.20">
    <property type="entry name" value="PAS domain"/>
    <property type="match status" value="1"/>
</dbReference>
<dbReference type="AlphaFoldDB" id="A0A0E9MU28"/>
<dbReference type="InterPro" id="IPR003661">
    <property type="entry name" value="HisK_dim/P_dom"/>
</dbReference>
<dbReference type="InterPro" id="IPR000700">
    <property type="entry name" value="PAS-assoc_C"/>
</dbReference>
<comment type="catalytic activity">
    <reaction evidence="1">
        <text>ATP + protein L-histidine = ADP + protein N-phospho-L-histidine.</text>
        <dbReference type="EC" id="2.7.13.3"/>
    </reaction>
</comment>
<dbReference type="SUPFAM" id="SSF47384">
    <property type="entry name" value="Homodimeric domain of signal transducing histidine kinase"/>
    <property type="match status" value="1"/>
</dbReference>
<evidence type="ECO:0000256" key="3">
    <source>
        <dbReference type="ARBA" id="ARBA00022553"/>
    </source>
</evidence>
<dbReference type="SMART" id="SM00091">
    <property type="entry name" value="PAS"/>
    <property type="match status" value="1"/>
</dbReference>
<dbReference type="STRING" id="1219043.SCH01S_53_00500"/>
<dbReference type="InterPro" id="IPR036890">
    <property type="entry name" value="HATPase_C_sf"/>
</dbReference>
<comment type="caution">
    <text evidence="9">The sequence shown here is derived from an EMBL/GenBank/DDBJ whole genome shotgun (WGS) entry which is preliminary data.</text>
</comment>
<dbReference type="CDD" id="cd00130">
    <property type="entry name" value="PAS"/>
    <property type="match status" value="1"/>
</dbReference>
<dbReference type="SMART" id="SM00448">
    <property type="entry name" value="REC"/>
    <property type="match status" value="1"/>
</dbReference>
<keyword evidence="3 4" id="KW-0597">Phosphoprotein</keyword>
<dbReference type="SMART" id="SM00388">
    <property type="entry name" value="HisKA"/>
    <property type="match status" value="1"/>
</dbReference>
<dbReference type="PROSITE" id="PS50110">
    <property type="entry name" value="RESPONSE_REGULATORY"/>
    <property type="match status" value="1"/>
</dbReference>
<feature type="modified residue" description="4-aspartylphosphate" evidence="4">
    <location>
        <position position="455"/>
    </location>
</feature>